<dbReference type="AlphaFoldDB" id="A0A840TM11"/>
<reference evidence="3 4" key="1">
    <citation type="submission" date="2020-08" db="EMBL/GenBank/DDBJ databases">
        <title>Genomic Encyclopedia of Type Strains, Phase IV (KMG-IV): sequencing the most valuable type-strain genomes for metagenomic binning, comparative biology and taxonomic classification.</title>
        <authorList>
            <person name="Goeker M."/>
        </authorList>
    </citation>
    <scope>NUCLEOTIDE SEQUENCE [LARGE SCALE GENOMIC DNA]</scope>
    <source>
        <strain evidence="3 4">DSM 105074</strain>
    </source>
</reference>
<evidence type="ECO:0000313" key="4">
    <source>
        <dbReference type="Proteomes" id="UP000557307"/>
    </source>
</evidence>
<protein>
    <submittedName>
        <fullName evidence="3">Lysophospholipase L1-like esterase</fullName>
    </submittedName>
</protein>
<dbReference type="InterPro" id="IPR051532">
    <property type="entry name" value="Ester_Hydrolysis_Enzymes"/>
</dbReference>
<dbReference type="PROSITE" id="PS51257">
    <property type="entry name" value="PROKAR_LIPOPROTEIN"/>
    <property type="match status" value="1"/>
</dbReference>
<evidence type="ECO:0000313" key="3">
    <source>
        <dbReference type="EMBL" id="MBB5282807.1"/>
    </source>
</evidence>
<name>A0A840TM11_9BACT</name>
<keyword evidence="1" id="KW-0732">Signal</keyword>
<keyword evidence="4" id="KW-1185">Reference proteome</keyword>
<dbReference type="PANTHER" id="PTHR30383:SF5">
    <property type="entry name" value="SGNH HYDROLASE-TYPE ESTERASE DOMAIN-CONTAINING PROTEIN"/>
    <property type="match status" value="1"/>
</dbReference>
<dbReference type="Proteomes" id="UP000557307">
    <property type="component" value="Unassembled WGS sequence"/>
</dbReference>
<feature type="chain" id="PRO_5032344529" evidence="1">
    <location>
        <begin position="22"/>
        <end position="231"/>
    </location>
</feature>
<dbReference type="SUPFAM" id="SSF52266">
    <property type="entry name" value="SGNH hydrolase"/>
    <property type="match status" value="1"/>
</dbReference>
<feature type="domain" description="SGNH hydrolase-type esterase" evidence="2">
    <location>
        <begin position="73"/>
        <end position="217"/>
    </location>
</feature>
<dbReference type="RefSeq" id="WP_221307366.1">
    <property type="nucleotide sequence ID" value="NZ_JACHGF010000001.1"/>
</dbReference>
<accession>A0A840TM11</accession>
<feature type="signal peptide" evidence="1">
    <location>
        <begin position="1"/>
        <end position="21"/>
    </location>
</feature>
<dbReference type="Gene3D" id="3.40.50.1110">
    <property type="entry name" value="SGNH hydrolase"/>
    <property type="match status" value="1"/>
</dbReference>
<evidence type="ECO:0000259" key="2">
    <source>
        <dbReference type="Pfam" id="PF13472"/>
    </source>
</evidence>
<dbReference type="InterPro" id="IPR013830">
    <property type="entry name" value="SGNH_hydro"/>
</dbReference>
<dbReference type="InterPro" id="IPR036514">
    <property type="entry name" value="SGNH_hydro_sf"/>
</dbReference>
<dbReference type="EMBL" id="JACHGF010000001">
    <property type="protein sequence ID" value="MBB5282807.1"/>
    <property type="molecule type" value="Genomic_DNA"/>
</dbReference>
<dbReference type="Pfam" id="PF13472">
    <property type="entry name" value="Lipase_GDSL_2"/>
    <property type="match status" value="1"/>
</dbReference>
<dbReference type="GO" id="GO:0004622">
    <property type="term" value="F:phosphatidylcholine lysophospholipase activity"/>
    <property type="evidence" value="ECO:0007669"/>
    <property type="project" value="TreeGrafter"/>
</dbReference>
<dbReference type="PANTHER" id="PTHR30383">
    <property type="entry name" value="THIOESTERASE 1/PROTEASE 1/LYSOPHOSPHOLIPASE L1"/>
    <property type="match status" value="1"/>
</dbReference>
<sequence length="231" mass="26685">MKKYLLILLVAFVACHRPHYASLSTPWTPNYALDRFEGEIKNFEAQDAAKMPAPSGIVLTGSSSFKYWKTAEQDLAPLPVINRGFGGSTLSEVLHYADRAILKYQPKTVVIYCENDLFMPEPKSAEQTRDAYVALTKHIRAKLPHAQLYYVAMKPSPSRWDRREEVQRTNELIKAFVRSDKRHEYVDVWPVMLKDGRPDGRIFVKDSLHMNAEGYRRWTQVLKPILEKDTK</sequence>
<proteinExistence type="predicted"/>
<organism evidence="3 4">
    <name type="scientific">Rhabdobacter roseus</name>
    <dbReference type="NCBI Taxonomy" id="1655419"/>
    <lineage>
        <taxon>Bacteria</taxon>
        <taxon>Pseudomonadati</taxon>
        <taxon>Bacteroidota</taxon>
        <taxon>Cytophagia</taxon>
        <taxon>Cytophagales</taxon>
        <taxon>Cytophagaceae</taxon>
        <taxon>Rhabdobacter</taxon>
    </lineage>
</organism>
<evidence type="ECO:0000256" key="1">
    <source>
        <dbReference type="SAM" id="SignalP"/>
    </source>
</evidence>
<comment type="caution">
    <text evidence="3">The sequence shown here is derived from an EMBL/GenBank/DDBJ whole genome shotgun (WGS) entry which is preliminary data.</text>
</comment>
<gene>
    <name evidence="3" type="ORF">HNQ92_000928</name>
</gene>